<dbReference type="PANTHER" id="PTHR47354:SF1">
    <property type="entry name" value="CARNITINE MONOOXYGENASE REDUCTASE SUBUNIT"/>
    <property type="match status" value="1"/>
</dbReference>
<keyword evidence="6" id="KW-0411">Iron-sulfur</keyword>
<feature type="domain" description="2Fe-2S ferredoxin-type" evidence="8">
    <location>
        <begin position="258"/>
        <end position="343"/>
    </location>
</feature>
<dbReference type="InterPro" id="IPR001433">
    <property type="entry name" value="OxRdtase_FAD/NAD-bd"/>
</dbReference>
<protein>
    <submittedName>
        <fullName evidence="10">Ferredoxin</fullName>
    </submittedName>
</protein>
<keyword evidence="4" id="KW-0560">Oxidoreductase</keyword>
<dbReference type="InterPro" id="IPR036010">
    <property type="entry name" value="2Fe-2S_ferredoxin-like_sf"/>
</dbReference>
<dbReference type="GeneID" id="69972224"/>
<dbReference type="SUPFAM" id="SSF54292">
    <property type="entry name" value="2Fe-2S ferredoxin-like"/>
    <property type="match status" value="1"/>
</dbReference>
<evidence type="ECO:0000313" key="10">
    <source>
        <dbReference type="EMBL" id="ALL68515.1"/>
    </source>
</evidence>
<keyword evidence="2" id="KW-0001">2Fe-2S</keyword>
<dbReference type="Proteomes" id="UP000019146">
    <property type="component" value="Chromosome 2"/>
</dbReference>
<accession>A0A0P0RJ20</accession>
<name>A0A0P0RJ20_9BURK</name>
<dbReference type="AlphaFoldDB" id="A0A0P0RJ20"/>
<evidence type="ECO:0000256" key="1">
    <source>
        <dbReference type="ARBA" id="ARBA00022630"/>
    </source>
</evidence>
<evidence type="ECO:0000256" key="6">
    <source>
        <dbReference type="ARBA" id="ARBA00023014"/>
    </source>
</evidence>
<dbReference type="CDD" id="cd06185">
    <property type="entry name" value="PDR_like"/>
    <property type="match status" value="1"/>
</dbReference>
<dbReference type="PROSITE" id="PS51384">
    <property type="entry name" value="FAD_FR"/>
    <property type="match status" value="1"/>
</dbReference>
<keyword evidence="5" id="KW-0408">Iron</keyword>
<dbReference type="PROSITE" id="PS00197">
    <property type="entry name" value="2FE2S_FER_1"/>
    <property type="match status" value="1"/>
</dbReference>
<dbReference type="Gene3D" id="3.10.20.30">
    <property type="match status" value="1"/>
</dbReference>
<reference evidence="10 11" key="1">
    <citation type="journal article" date="2014" name="Genome Announc.">
        <title>Draft Genome Sequence of the Haloacid-Degrading Burkholderia caribensis Strain MBA4.</title>
        <authorList>
            <person name="Pan Y."/>
            <person name="Kong K.F."/>
            <person name="Tsang J.S."/>
        </authorList>
    </citation>
    <scope>NUCLEOTIDE SEQUENCE [LARGE SCALE GENOMIC DNA]</scope>
    <source>
        <strain evidence="10 11">MBA4</strain>
    </source>
</reference>
<feature type="domain" description="FAD-binding FR-type" evidence="9">
    <location>
        <begin position="29"/>
        <end position="131"/>
    </location>
</feature>
<dbReference type="GO" id="GO:0046872">
    <property type="term" value="F:metal ion binding"/>
    <property type="evidence" value="ECO:0007669"/>
    <property type="project" value="UniProtKB-KW"/>
</dbReference>
<evidence type="ECO:0000259" key="9">
    <source>
        <dbReference type="PROSITE" id="PS51384"/>
    </source>
</evidence>
<evidence type="ECO:0000313" key="11">
    <source>
        <dbReference type="Proteomes" id="UP000019146"/>
    </source>
</evidence>
<dbReference type="InterPro" id="IPR017927">
    <property type="entry name" value="FAD-bd_FR_type"/>
</dbReference>
<dbReference type="InterPro" id="IPR012675">
    <property type="entry name" value="Beta-grasp_dom_sf"/>
</dbReference>
<dbReference type="RefSeq" id="WP_233451437.1">
    <property type="nucleotide sequence ID" value="NZ_CP012747.1"/>
</dbReference>
<dbReference type="PANTHER" id="PTHR47354">
    <property type="entry name" value="NADH OXIDOREDUCTASE HCR"/>
    <property type="match status" value="1"/>
</dbReference>
<dbReference type="InterPro" id="IPR006058">
    <property type="entry name" value="2Fe2S_fd_BS"/>
</dbReference>
<feature type="region of interest" description="Disordered" evidence="7">
    <location>
        <begin position="1"/>
        <end position="21"/>
    </location>
</feature>
<dbReference type="InterPro" id="IPR039261">
    <property type="entry name" value="FNR_nucleotide-bd"/>
</dbReference>
<dbReference type="Pfam" id="PF00175">
    <property type="entry name" value="NAD_binding_1"/>
    <property type="match status" value="1"/>
</dbReference>
<keyword evidence="3" id="KW-0479">Metal-binding</keyword>
<dbReference type="PROSITE" id="PS51085">
    <property type="entry name" value="2FE2S_FER_2"/>
    <property type="match status" value="1"/>
</dbReference>
<dbReference type="GO" id="GO:0016491">
    <property type="term" value="F:oxidoreductase activity"/>
    <property type="evidence" value="ECO:0007669"/>
    <property type="project" value="UniProtKB-KW"/>
</dbReference>
<dbReference type="InterPro" id="IPR050415">
    <property type="entry name" value="MRET"/>
</dbReference>
<dbReference type="SUPFAM" id="SSF63380">
    <property type="entry name" value="Riboflavin synthase domain-like"/>
    <property type="match status" value="1"/>
</dbReference>
<evidence type="ECO:0000256" key="3">
    <source>
        <dbReference type="ARBA" id="ARBA00022723"/>
    </source>
</evidence>
<gene>
    <name evidence="10" type="ORF">K788_00002315</name>
</gene>
<dbReference type="KEGG" id="bcai:K788_00002315"/>
<dbReference type="SUPFAM" id="SSF52343">
    <property type="entry name" value="Ferredoxin reductase-like, C-terminal NADP-linked domain"/>
    <property type="match status" value="1"/>
</dbReference>
<evidence type="ECO:0000256" key="4">
    <source>
        <dbReference type="ARBA" id="ARBA00023002"/>
    </source>
</evidence>
<dbReference type="GO" id="GO:0051537">
    <property type="term" value="F:2 iron, 2 sulfur cluster binding"/>
    <property type="evidence" value="ECO:0007669"/>
    <property type="project" value="UniProtKB-KW"/>
</dbReference>
<organism evidence="10 11">
    <name type="scientific">Paraburkholderia caribensis MBA4</name>
    <dbReference type="NCBI Taxonomy" id="1323664"/>
    <lineage>
        <taxon>Bacteria</taxon>
        <taxon>Pseudomonadati</taxon>
        <taxon>Pseudomonadota</taxon>
        <taxon>Betaproteobacteria</taxon>
        <taxon>Burkholderiales</taxon>
        <taxon>Burkholderiaceae</taxon>
        <taxon>Paraburkholderia</taxon>
    </lineage>
</organism>
<dbReference type="CDD" id="cd00207">
    <property type="entry name" value="fer2"/>
    <property type="match status" value="1"/>
</dbReference>
<evidence type="ECO:0000256" key="2">
    <source>
        <dbReference type="ARBA" id="ARBA00022714"/>
    </source>
</evidence>
<keyword evidence="1" id="KW-0285">Flavoprotein</keyword>
<sequence length="343" mass="38260">MKPVETLRNSKLKHHPMSIGEDKERAVSHAHLEARIHSITQEAETILLFDIRPAPGQHFPGVEPGAHIDLHLSNGLSRSFSLVNSQDDRDRYVIAVKNEVSGRGGSRFIHNELRVGQRLAIGAPRNNFRLREESPHSVFIAGGIGITPLYSMIQRLEGLGRSWELHYAAADRQQAAFVSQLEQFRPKSRFYFKSERDGRITLDLQQTIKTSRSGSDFYCCGPGRMLADFEAATASIPADRVHAEYFTPREERALDGGFEVVLHRSGQRFTIEPGETILDAVIKRGLDVPYSCMEGVCGSCQVGVIEGTPDHRDLILSKDERSANDRMLICCSGARSARLILDL</sequence>
<evidence type="ECO:0000259" key="8">
    <source>
        <dbReference type="PROSITE" id="PS51085"/>
    </source>
</evidence>
<dbReference type="PRINTS" id="PR00409">
    <property type="entry name" value="PHDIOXRDTASE"/>
</dbReference>
<proteinExistence type="predicted"/>
<dbReference type="InterPro" id="IPR017938">
    <property type="entry name" value="Riboflavin_synthase-like_b-brl"/>
</dbReference>
<dbReference type="Gene3D" id="3.40.50.80">
    <property type="entry name" value="Nucleotide-binding domain of ferredoxin-NADP reductase (FNR) module"/>
    <property type="match status" value="1"/>
</dbReference>
<evidence type="ECO:0000256" key="5">
    <source>
        <dbReference type="ARBA" id="ARBA00023004"/>
    </source>
</evidence>
<dbReference type="Gene3D" id="2.40.30.10">
    <property type="entry name" value="Translation factors"/>
    <property type="match status" value="1"/>
</dbReference>
<evidence type="ECO:0000256" key="7">
    <source>
        <dbReference type="SAM" id="MobiDB-lite"/>
    </source>
</evidence>
<dbReference type="InterPro" id="IPR001041">
    <property type="entry name" value="2Fe-2S_ferredoxin-type"/>
</dbReference>
<dbReference type="Pfam" id="PF00111">
    <property type="entry name" value="Fer2"/>
    <property type="match status" value="1"/>
</dbReference>
<dbReference type="EMBL" id="CP012747">
    <property type="protein sequence ID" value="ALL68515.1"/>
    <property type="molecule type" value="Genomic_DNA"/>
</dbReference>